<evidence type="ECO:0000313" key="8">
    <source>
        <dbReference type="EMBL" id="NDV31311.1"/>
    </source>
</evidence>
<feature type="region of interest" description="Disordered" evidence="6">
    <location>
        <begin position="256"/>
        <end position="276"/>
    </location>
</feature>
<dbReference type="InterPro" id="IPR004827">
    <property type="entry name" value="bZIP"/>
</dbReference>
<keyword evidence="4" id="KW-0804">Transcription</keyword>
<dbReference type="Pfam" id="PF00170">
    <property type="entry name" value="bZIP_1"/>
    <property type="match status" value="1"/>
</dbReference>
<dbReference type="GO" id="GO:0030968">
    <property type="term" value="P:endoplasmic reticulum unfolded protein response"/>
    <property type="evidence" value="ECO:0007669"/>
    <property type="project" value="TreeGrafter"/>
</dbReference>
<dbReference type="SUPFAM" id="SSF57959">
    <property type="entry name" value="Leucine zipper domain"/>
    <property type="match status" value="1"/>
</dbReference>
<dbReference type="PANTHER" id="PTHR46164">
    <property type="entry name" value="ATF6, ISOFORM C"/>
    <property type="match status" value="1"/>
</dbReference>
<name>A0A6B2L316_9EUKA</name>
<dbReference type="Gene3D" id="1.20.5.170">
    <property type="match status" value="1"/>
</dbReference>
<dbReference type="InterPro" id="IPR051882">
    <property type="entry name" value="ATF_bZIP_TF"/>
</dbReference>
<keyword evidence="2" id="KW-0805">Transcription regulation</keyword>
<keyword evidence="3" id="KW-0238">DNA-binding</keyword>
<dbReference type="PANTHER" id="PTHR46164:SF3">
    <property type="entry name" value="ATF6, ISOFORM C"/>
    <property type="match status" value="1"/>
</dbReference>
<sequence length="448" mass="48925">MELPPGPAPTTASAALLNSDPIIIQSPPPNTSATQPRKKRKRDIDPPSDLSFVLLTRDQLLEMSSIEFEDHVRSLEAQRTLTLLEKEEIKRQRKLIKNREYAQTSRMKKRETLSTLKSHVGKITIKNEILKTQVVHLSQRVQYLEQENNHLRSLLSDQRLSYPALASPEASAHYAPAMVANQPGFTPLDGSVLPNYGLAEGHPQQVYPNLPMPPNYPHLPAYGAALPMAQPLPGAYSAPPCGYPINLSPAVSLDSPDSSVYSETGSPVSTDDNILGVIPSDSDDSLPLDLDPSYGTDQLLNGWGFSDNYTRGICLLVIIFSFGIFFSMPGDLSGHTASTARTLTSMDKVLGVGVGVGDDDKLFVPQVATSLSTRPPPGAVVSGLDRQLLSSLCGDQHQNHWNSLFQSLNFEPVESRYIICRNYTKEVLEPEGVVKPLLEAASGEVEVH</sequence>
<reference evidence="8" key="1">
    <citation type="journal article" date="2020" name="J. Eukaryot. Microbiol.">
        <title>De novo Sequencing, Assembly and Annotation of the Transcriptome for the Free-Living Testate Amoeba Arcella intermedia.</title>
        <authorList>
            <person name="Ribeiro G.M."/>
            <person name="Porfirio-Sousa A.L."/>
            <person name="Maurer-Alcala X.X."/>
            <person name="Katz L.A."/>
            <person name="Lahr D.J.G."/>
        </authorList>
    </citation>
    <scope>NUCLEOTIDE SEQUENCE</scope>
</reference>
<organism evidence="8">
    <name type="scientific">Arcella intermedia</name>
    <dbReference type="NCBI Taxonomy" id="1963864"/>
    <lineage>
        <taxon>Eukaryota</taxon>
        <taxon>Amoebozoa</taxon>
        <taxon>Tubulinea</taxon>
        <taxon>Elardia</taxon>
        <taxon>Arcellinida</taxon>
        <taxon>Sphaerothecina</taxon>
        <taxon>Arcellidae</taxon>
        <taxon>Arcella</taxon>
    </lineage>
</organism>
<comment type="subcellular location">
    <subcellularLocation>
        <location evidence="1">Membrane</location>
        <topology evidence="1">Single-pass membrane protein</topology>
    </subcellularLocation>
</comment>
<feature type="domain" description="BZIP" evidence="7">
    <location>
        <begin position="88"/>
        <end position="151"/>
    </location>
</feature>
<evidence type="ECO:0000256" key="6">
    <source>
        <dbReference type="SAM" id="MobiDB-lite"/>
    </source>
</evidence>
<dbReference type="PROSITE" id="PS50217">
    <property type="entry name" value="BZIP"/>
    <property type="match status" value="1"/>
</dbReference>
<dbReference type="GO" id="GO:0016020">
    <property type="term" value="C:membrane"/>
    <property type="evidence" value="ECO:0007669"/>
    <property type="project" value="UniProtKB-SubCell"/>
</dbReference>
<protein>
    <recommendedName>
        <fullName evidence="7">BZIP domain-containing protein</fullName>
    </recommendedName>
</protein>
<dbReference type="AlphaFoldDB" id="A0A6B2L316"/>
<feature type="compositionally biased region" description="Polar residues" evidence="6">
    <location>
        <begin position="256"/>
        <end position="272"/>
    </location>
</feature>
<evidence type="ECO:0000256" key="2">
    <source>
        <dbReference type="ARBA" id="ARBA00023015"/>
    </source>
</evidence>
<dbReference type="GO" id="GO:0000981">
    <property type="term" value="F:DNA-binding transcription factor activity, RNA polymerase II-specific"/>
    <property type="evidence" value="ECO:0007669"/>
    <property type="project" value="TreeGrafter"/>
</dbReference>
<evidence type="ECO:0000256" key="4">
    <source>
        <dbReference type="ARBA" id="ARBA00023163"/>
    </source>
</evidence>
<evidence type="ECO:0000259" key="7">
    <source>
        <dbReference type="PROSITE" id="PS50217"/>
    </source>
</evidence>
<feature type="region of interest" description="Disordered" evidence="6">
    <location>
        <begin position="1"/>
        <end position="48"/>
    </location>
</feature>
<dbReference type="EMBL" id="GIBP01002342">
    <property type="protein sequence ID" value="NDV31311.1"/>
    <property type="molecule type" value="Transcribed_RNA"/>
</dbReference>
<dbReference type="GO" id="GO:0005634">
    <property type="term" value="C:nucleus"/>
    <property type="evidence" value="ECO:0007669"/>
    <property type="project" value="TreeGrafter"/>
</dbReference>
<dbReference type="GO" id="GO:0000978">
    <property type="term" value="F:RNA polymerase II cis-regulatory region sequence-specific DNA binding"/>
    <property type="evidence" value="ECO:0007669"/>
    <property type="project" value="TreeGrafter"/>
</dbReference>
<accession>A0A6B2L316</accession>
<evidence type="ECO:0000256" key="5">
    <source>
        <dbReference type="ARBA" id="ARBA00023242"/>
    </source>
</evidence>
<dbReference type="SMART" id="SM00338">
    <property type="entry name" value="BRLZ"/>
    <property type="match status" value="1"/>
</dbReference>
<evidence type="ECO:0000256" key="3">
    <source>
        <dbReference type="ARBA" id="ARBA00023125"/>
    </source>
</evidence>
<proteinExistence type="predicted"/>
<evidence type="ECO:0000256" key="1">
    <source>
        <dbReference type="ARBA" id="ARBA00004167"/>
    </source>
</evidence>
<dbReference type="InterPro" id="IPR046347">
    <property type="entry name" value="bZIP_sf"/>
</dbReference>
<keyword evidence="5" id="KW-0539">Nucleus</keyword>